<dbReference type="Proteomes" id="UP000054549">
    <property type="component" value="Unassembled WGS sequence"/>
</dbReference>
<sequence>MADLYKGEFGSHVVCRRRRCNSLGVDCFVQGRSAIVNGIRLAFSLSMDDDPNLDKQIIPRSTFFSIGIKRRPPRSYPPDEVDENPKRLNGTQYFCLNHGIPDKTEACHVSIPNDASGFLFSVAATVDSAPKTGHFFGGDSVISD</sequence>
<accession>A0A0C2SGS3</accession>
<dbReference type="AlphaFoldDB" id="A0A0C2SGS3"/>
<protein>
    <submittedName>
        <fullName evidence="1">Uncharacterized protein</fullName>
    </submittedName>
</protein>
<dbReference type="InParanoid" id="A0A0C2SGS3"/>
<evidence type="ECO:0000313" key="1">
    <source>
        <dbReference type="EMBL" id="KIL62315.1"/>
    </source>
</evidence>
<dbReference type="EMBL" id="KN818272">
    <property type="protein sequence ID" value="KIL62315.1"/>
    <property type="molecule type" value="Genomic_DNA"/>
</dbReference>
<keyword evidence="2" id="KW-1185">Reference proteome</keyword>
<dbReference type="HOGENOM" id="CLU_1795970_0_0_1"/>
<gene>
    <name evidence="1" type="ORF">M378DRAFT_12907</name>
</gene>
<organism evidence="1 2">
    <name type="scientific">Amanita muscaria (strain Koide BX008)</name>
    <dbReference type="NCBI Taxonomy" id="946122"/>
    <lineage>
        <taxon>Eukaryota</taxon>
        <taxon>Fungi</taxon>
        <taxon>Dikarya</taxon>
        <taxon>Basidiomycota</taxon>
        <taxon>Agaricomycotina</taxon>
        <taxon>Agaricomycetes</taxon>
        <taxon>Agaricomycetidae</taxon>
        <taxon>Agaricales</taxon>
        <taxon>Pluteineae</taxon>
        <taxon>Amanitaceae</taxon>
        <taxon>Amanita</taxon>
    </lineage>
</organism>
<evidence type="ECO:0000313" key="2">
    <source>
        <dbReference type="Proteomes" id="UP000054549"/>
    </source>
</evidence>
<reference evidence="1 2" key="1">
    <citation type="submission" date="2014-04" db="EMBL/GenBank/DDBJ databases">
        <title>Evolutionary Origins and Diversification of the Mycorrhizal Mutualists.</title>
        <authorList>
            <consortium name="DOE Joint Genome Institute"/>
            <consortium name="Mycorrhizal Genomics Consortium"/>
            <person name="Kohler A."/>
            <person name="Kuo A."/>
            <person name="Nagy L.G."/>
            <person name="Floudas D."/>
            <person name="Copeland A."/>
            <person name="Barry K.W."/>
            <person name="Cichocki N."/>
            <person name="Veneault-Fourrey C."/>
            <person name="LaButti K."/>
            <person name="Lindquist E.A."/>
            <person name="Lipzen A."/>
            <person name="Lundell T."/>
            <person name="Morin E."/>
            <person name="Murat C."/>
            <person name="Riley R."/>
            <person name="Ohm R."/>
            <person name="Sun H."/>
            <person name="Tunlid A."/>
            <person name="Henrissat B."/>
            <person name="Grigoriev I.V."/>
            <person name="Hibbett D.S."/>
            <person name="Martin F."/>
        </authorList>
    </citation>
    <scope>NUCLEOTIDE SEQUENCE [LARGE SCALE GENOMIC DNA]</scope>
    <source>
        <strain evidence="1 2">Koide BX008</strain>
    </source>
</reference>
<name>A0A0C2SGS3_AMAMK</name>
<proteinExistence type="predicted"/>